<name>A0A941GVJ0_9CHRO</name>
<dbReference type="PANTHER" id="PTHR35371:SF1">
    <property type="entry name" value="BLR7753 PROTEIN"/>
    <property type="match status" value="1"/>
</dbReference>
<sequence length="137" mass="14944">MNTSTGAILLYSLIVAVLLIYLPYIVVGAARVQVGYDMKAPRNMFEKLPPYAQRATWAHQNAFESVIVYTPAALSAYVVGVDSIVALGAVIAYLIARTLYPIFYIADIALARSLMFAVANLSSFTLFALTFLKVNSL</sequence>
<evidence type="ECO:0000313" key="6">
    <source>
        <dbReference type="EMBL" id="MBR8828240.1"/>
    </source>
</evidence>
<reference evidence="6" key="1">
    <citation type="submission" date="2021-02" db="EMBL/GenBank/DDBJ databases">
        <title>Metagenome analyses of Stigonema ocellatum DSM 106950, Chlorogloea purpurea SAG 13.99 and Gomphosphaeria aponina DSM 107014.</title>
        <authorList>
            <person name="Marter P."/>
            <person name="Huang S."/>
        </authorList>
    </citation>
    <scope>NUCLEOTIDE SEQUENCE</scope>
    <source>
        <strain evidence="6">JP213</strain>
    </source>
</reference>
<dbReference type="PANTHER" id="PTHR35371">
    <property type="entry name" value="INNER MEMBRANE PROTEIN"/>
    <property type="match status" value="1"/>
</dbReference>
<evidence type="ECO:0000256" key="1">
    <source>
        <dbReference type="ARBA" id="ARBA00004370"/>
    </source>
</evidence>
<proteinExistence type="predicted"/>
<dbReference type="AlphaFoldDB" id="A0A941GVJ0"/>
<accession>A0A941GVJ0</accession>
<gene>
    <name evidence="6" type="ORF">DSM107014_10150</name>
</gene>
<comment type="caution">
    <text evidence="6">The sequence shown here is derived from an EMBL/GenBank/DDBJ whole genome shotgun (WGS) entry which is preliminary data.</text>
</comment>
<comment type="subcellular location">
    <subcellularLocation>
        <location evidence="1">Membrane</location>
    </subcellularLocation>
</comment>
<feature type="transmembrane region" description="Helical" evidence="5">
    <location>
        <begin position="7"/>
        <end position="27"/>
    </location>
</feature>
<dbReference type="GO" id="GO:0016020">
    <property type="term" value="C:membrane"/>
    <property type="evidence" value="ECO:0007669"/>
    <property type="project" value="UniProtKB-SubCell"/>
</dbReference>
<dbReference type="Pfam" id="PF01124">
    <property type="entry name" value="MAPEG"/>
    <property type="match status" value="1"/>
</dbReference>
<feature type="transmembrane region" description="Helical" evidence="5">
    <location>
        <begin position="74"/>
        <end position="96"/>
    </location>
</feature>
<dbReference type="SUPFAM" id="SSF161084">
    <property type="entry name" value="MAPEG domain-like"/>
    <property type="match status" value="1"/>
</dbReference>
<feature type="transmembrane region" description="Helical" evidence="5">
    <location>
        <begin position="108"/>
        <end position="132"/>
    </location>
</feature>
<evidence type="ECO:0000256" key="4">
    <source>
        <dbReference type="ARBA" id="ARBA00023136"/>
    </source>
</evidence>
<evidence type="ECO:0000313" key="7">
    <source>
        <dbReference type="Proteomes" id="UP000767446"/>
    </source>
</evidence>
<dbReference type="InterPro" id="IPR023352">
    <property type="entry name" value="MAPEG-like_dom_sf"/>
</dbReference>
<keyword evidence="4 5" id="KW-0472">Membrane</keyword>
<keyword evidence="2 5" id="KW-0812">Transmembrane</keyword>
<keyword evidence="3 5" id="KW-1133">Transmembrane helix</keyword>
<dbReference type="Gene3D" id="1.20.120.550">
    <property type="entry name" value="Membrane associated eicosanoid/glutathione metabolism-like domain"/>
    <property type="match status" value="1"/>
</dbReference>
<evidence type="ECO:0000256" key="3">
    <source>
        <dbReference type="ARBA" id="ARBA00022989"/>
    </source>
</evidence>
<dbReference type="InterPro" id="IPR001129">
    <property type="entry name" value="Membr-assoc_MAPEG"/>
</dbReference>
<evidence type="ECO:0000256" key="5">
    <source>
        <dbReference type="SAM" id="Phobius"/>
    </source>
</evidence>
<dbReference type="EMBL" id="JADQBC010000061">
    <property type="protein sequence ID" value="MBR8828240.1"/>
    <property type="molecule type" value="Genomic_DNA"/>
</dbReference>
<dbReference type="Proteomes" id="UP000767446">
    <property type="component" value="Unassembled WGS sequence"/>
</dbReference>
<organism evidence="6 7">
    <name type="scientific">Gomphosphaeria aponina SAG 52.96 = DSM 107014</name>
    <dbReference type="NCBI Taxonomy" id="1521640"/>
    <lineage>
        <taxon>Bacteria</taxon>
        <taxon>Bacillati</taxon>
        <taxon>Cyanobacteriota</taxon>
        <taxon>Cyanophyceae</taxon>
        <taxon>Oscillatoriophycideae</taxon>
        <taxon>Chroococcales</taxon>
        <taxon>Gomphosphaeriaceae</taxon>
        <taxon>Gomphosphaeria</taxon>
    </lineage>
</organism>
<protein>
    <submittedName>
        <fullName evidence="6">MAPEG family protein</fullName>
    </submittedName>
</protein>
<evidence type="ECO:0000256" key="2">
    <source>
        <dbReference type="ARBA" id="ARBA00022692"/>
    </source>
</evidence>